<gene>
    <name evidence="6" type="ORF">CH360_10805</name>
    <name evidence="7" type="ORF">CH373_18340</name>
</gene>
<dbReference type="InterPro" id="IPR036890">
    <property type="entry name" value="HATPase_C_sf"/>
</dbReference>
<dbReference type="Gene3D" id="3.30.450.40">
    <property type="match status" value="1"/>
</dbReference>
<evidence type="ECO:0000313" key="7">
    <source>
        <dbReference type="EMBL" id="PJZ71661.1"/>
    </source>
</evidence>
<dbReference type="GO" id="GO:0016020">
    <property type="term" value="C:membrane"/>
    <property type="evidence" value="ECO:0007669"/>
    <property type="project" value="InterPro"/>
</dbReference>
<dbReference type="Pfam" id="PF02518">
    <property type="entry name" value="HATPase_c"/>
    <property type="match status" value="1"/>
</dbReference>
<evidence type="ECO:0000259" key="5">
    <source>
        <dbReference type="PROSITE" id="PS50109"/>
    </source>
</evidence>
<comment type="caution">
    <text evidence="7">The sequence shown here is derived from an EMBL/GenBank/DDBJ whole genome shotgun (WGS) entry which is preliminary data.</text>
</comment>
<keyword evidence="3" id="KW-0902">Two-component regulatory system</keyword>
<dbReference type="InterPro" id="IPR050482">
    <property type="entry name" value="Sensor_HK_TwoCompSys"/>
</dbReference>
<keyword evidence="8" id="KW-1185">Reference proteome</keyword>
<dbReference type="RefSeq" id="WP_100714051.1">
    <property type="nucleotide sequence ID" value="NZ_NPDY01000009.1"/>
</dbReference>
<dbReference type="InterPro" id="IPR029016">
    <property type="entry name" value="GAF-like_dom_sf"/>
</dbReference>
<dbReference type="CDD" id="cd16917">
    <property type="entry name" value="HATPase_UhpB-NarQ-NarX-like"/>
    <property type="match status" value="1"/>
</dbReference>
<evidence type="ECO:0000313" key="6">
    <source>
        <dbReference type="EMBL" id="PJZ69489.1"/>
    </source>
</evidence>
<accession>A0A2M9ZI25</accession>
<reference evidence="8 9" key="1">
    <citation type="submission" date="2017-07" db="EMBL/GenBank/DDBJ databases">
        <title>Leptospira spp. isolated from tropical soils.</title>
        <authorList>
            <person name="Thibeaux R."/>
            <person name="Iraola G."/>
            <person name="Ferres I."/>
            <person name="Bierque E."/>
            <person name="Girault D."/>
            <person name="Soupe-Gilbert M.-E."/>
            <person name="Picardeau M."/>
            <person name="Goarant C."/>
        </authorList>
    </citation>
    <scope>NUCLEOTIDE SEQUENCE [LARGE SCALE GENOMIC DNA]</scope>
    <source>
        <strain evidence="7 9">FH1-B-B1</strain>
        <strain evidence="6 8">FH1-B-C1</strain>
    </source>
</reference>
<dbReference type="OrthoDB" id="9781904at2"/>
<evidence type="ECO:0000256" key="2">
    <source>
        <dbReference type="ARBA" id="ARBA00022777"/>
    </source>
</evidence>
<dbReference type="SUPFAM" id="SSF55781">
    <property type="entry name" value="GAF domain-like"/>
    <property type="match status" value="1"/>
</dbReference>
<dbReference type="InterPro" id="IPR005467">
    <property type="entry name" value="His_kinase_dom"/>
</dbReference>
<dbReference type="PANTHER" id="PTHR24421">
    <property type="entry name" value="NITRATE/NITRITE SENSOR PROTEIN NARX-RELATED"/>
    <property type="match status" value="1"/>
</dbReference>
<proteinExistence type="predicted"/>
<sequence>MSKFSVDTKLIFPNEELNGEAETTRILLRNISVLELLQQISSAANESTDLEALLQFAIDRICVITNWKLANVYLWSDQKKRLEISPIWFSQENASLKSFRKYIEETFYQTSLAPQVLREKKAIWLDPLNENLEERVRNLAEKAGVNSAFASPIWNRDKVIGVLEFYCNPADMTPTFLEALANIGSQIGRVFERSEAENYLRKSQEQLRALSARLQEVREEERVMISREIHDELGQILTVLKIDTSLLKYNILKGTSEHKESGKKLALETDLDSMLNLIESAIKSVQRIATQLRPMILDELGLIEAIEWYTEEFQKRTGINCSIHKSWNDSAPLSQEHSVALFRVFQETLTNIARHSKAEKAEIYLEQTDIHVTLTVIDNGIGISSEKLYDSKSLGLIGMQERAIVLGGDVQIQGGNGTKIRVRIPKNPRNGKGGVI</sequence>
<dbReference type="PROSITE" id="PS50109">
    <property type="entry name" value="HIS_KIN"/>
    <property type="match status" value="1"/>
</dbReference>
<protein>
    <recommendedName>
        <fullName evidence="5">Histidine kinase domain-containing protein</fullName>
    </recommendedName>
</protein>
<dbReference type="InterPro" id="IPR003018">
    <property type="entry name" value="GAF"/>
</dbReference>
<evidence type="ECO:0000256" key="4">
    <source>
        <dbReference type="SAM" id="Coils"/>
    </source>
</evidence>
<dbReference type="Gene3D" id="3.30.565.10">
    <property type="entry name" value="Histidine kinase-like ATPase, C-terminal domain"/>
    <property type="match status" value="1"/>
</dbReference>
<dbReference type="PANTHER" id="PTHR24421:SF59">
    <property type="entry name" value="OXYGEN SENSOR HISTIDINE KINASE NREB"/>
    <property type="match status" value="1"/>
</dbReference>
<dbReference type="Gene3D" id="1.20.5.1930">
    <property type="match status" value="1"/>
</dbReference>
<evidence type="ECO:0000313" key="8">
    <source>
        <dbReference type="Proteomes" id="UP000231962"/>
    </source>
</evidence>
<dbReference type="GO" id="GO:0046983">
    <property type="term" value="F:protein dimerization activity"/>
    <property type="evidence" value="ECO:0007669"/>
    <property type="project" value="InterPro"/>
</dbReference>
<keyword evidence="1" id="KW-0808">Transferase</keyword>
<dbReference type="EMBL" id="NPDZ01000027">
    <property type="protein sequence ID" value="PJZ71661.1"/>
    <property type="molecule type" value="Genomic_DNA"/>
</dbReference>
<dbReference type="InterPro" id="IPR003594">
    <property type="entry name" value="HATPase_dom"/>
</dbReference>
<dbReference type="Proteomes" id="UP000231990">
    <property type="component" value="Unassembled WGS sequence"/>
</dbReference>
<keyword evidence="2" id="KW-0418">Kinase</keyword>
<dbReference type="EMBL" id="NPDY01000009">
    <property type="protein sequence ID" value="PJZ69489.1"/>
    <property type="molecule type" value="Genomic_DNA"/>
</dbReference>
<dbReference type="AlphaFoldDB" id="A0A2M9ZI25"/>
<dbReference type="GO" id="GO:0000155">
    <property type="term" value="F:phosphorelay sensor kinase activity"/>
    <property type="evidence" value="ECO:0007669"/>
    <property type="project" value="InterPro"/>
</dbReference>
<feature type="domain" description="Histidine kinase" evidence="5">
    <location>
        <begin position="228"/>
        <end position="428"/>
    </location>
</feature>
<dbReference type="Pfam" id="PF07730">
    <property type="entry name" value="HisKA_3"/>
    <property type="match status" value="1"/>
</dbReference>
<evidence type="ECO:0000313" key="9">
    <source>
        <dbReference type="Proteomes" id="UP000231990"/>
    </source>
</evidence>
<dbReference type="SMART" id="SM00387">
    <property type="entry name" value="HATPase_c"/>
    <property type="match status" value="1"/>
</dbReference>
<organism evidence="7 9">
    <name type="scientific">Leptospira perolatii</name>
    <dbReference type="NCBI Taxonomy" id="2023191"/>
    <lineage>
        <taxon>Bacteria</taxon>
        <taxon>Pseudomonadati</taxon>
        <taxon>Spirochaetota</taxon>
        <taxon>Spirochaetia</taxon>
        <taxon>Leptospirales</taxon>
        <taxon>Leptospiraceae</taxon>
        <taxon>Leptospira</taxon>
    </lineage>
</organism>
<keyword evidence="4" id="KW-0175">Coiled coil</keyword>
<evidence type="ECO:0000256" key="3">
    <source>
        <dbReference type="ARBA" id="ARBA00023012"/>
    </source>
</evidence>
<feature type="coiled-coil region" evidence="4">
    <location>
        <begin position="193"/>
        <end position="220"/>
    </location>
</feature>
<dbReference type="Proteomes" id="UP000231962">
    <property type="component" value="Unassembled WGS sequence"/>
</dbReference>
<evidence type="ECO:0000256" key="1">
    <source>
        <dbReference type="ARBA" id="ARBA00022679"/>
    </source>
</evidence>
<dbReference type="SUPFAM" id="SSF55874">
    <property type="entry name" value="ATPase domain of HSP90 chaperone/DNA topoisomerase II/histidine kinase"/>
    <property type="match status" value="1"/>
</dbReference>
<name>A0A2M9ZI25_9LEPT</name>
<dbReference type="InterPro" id="IPR011712">
    <property type="entry name" value="Sig_transdc_His_kin_sub3_dim/P"/>
</dbReference>
<dbReference type="Pfam" id="PF13185">
    <property type="entry name" value="GAF_2"/>
    <property type="match status" value="1"/>
</dbReference>